<sequence>MNSPDTHDGTDHDPGRGIVDRLVSELGQSFARAAICRMVTGSIRDLAGVPTADLPELAERLARQRLLTVRERVDAYPARSAVVTQ</sequence>
<gene>
    <name evidence="1" type="ORF">CBI38_09505</name>
</gene>
<accession>A0A2S2BT93</accession>
<dbReference type="KEGG" id="roz:CBI38_09505"/>
<dbReference type="Gene3D" id="1.10.8.1060">
    <property type="entry name" value="Corynebacterium glutamicum thioredoxin-dependent arsenate reductase, N-terminal domain"/>
    <property type="match status" value="1"/>
</dbReference>
<protein>
    <submittedName>
        <fullName evidence="1">Uncharacterized protein</fullName>
    </submittedName>
</protein>
<dbReference type="EMBL" id="CP021354">
    <property type="protein sequence ID" value="AWK71794.1"/>
    <property type="molecule type" value="Genomic_DNA"/>
</dbReference>
<dbReference type="Proteomes" id="UP000245711">
    <property type="component" value="Chromosome"/>
</dbReference>
<keyword evidence="2" id="KW-1185">Reference proteome</keyword>
<name>A0A2S2BT93_9NOCA</name>
<reference evidence="1 2" key="1">
    <citation type="submission" date="2017-05" db="EMBL/GenBank/DDBJ databases">
        <title>Isolation of Rhodococcus sp. S2-17 biodegrading of BP-3.</title>
        <authorList>
            <person name="Lee Y."/>
            <person name="Kim K.H."/>
            <person name="Chun B.H."/>
            <person name="Jung H.S."/>
            <person name="Jeon C.O."/>
        </authorList>
    </citation>
    <scope>NUCLEOTIDE SEQUENCE [LARGE SCALE GENOMIC DNA]</scope>
    <source>
        <strain evidence="1 2">S2-17</strain>
    </source>
</reference>
<evidence type="ECO:0000313" key="1">
    <source>
        <dbReference type="EMBL" id="AWK71794.1"/>
    </source>
</evidence>
<dbReference type="RefSeq" id="WP_109328393.1">
    <property type="nucleotide sequence ID" value="NZ_CP021354.1"/>
</dbReference>
<proteinExistence type="predicted"/>
<evidence type="ECO:0000313" key="2">
    <source>
        <dbReference type="Proteomes" id="UP000245711"/>
    </source>
</evidence>
<dbReference type="AlphaFoldDB" id="A0A2S2BT93"/>
<organism evidence="1 2">
    <name type="scientific">Rhodococcus oxybenzonivorans</name>
    <dbReference type="NCBI Taxonomy" id="1990687"/>
    <lineage>
        <taxon>Bacteria</taxon>
        <taxon>Bacillati</taxon>
        <taxon>Actinomycetota</taxon>
        <taxon>Actinomycetes</taxon>
        <taxon>Mycobacteriales</taxon>
        <taxon>Nocardiaceae</taxon>
        <taxon>Rhodococcus</taxon>
    </lineage>
</organism>